<dbReference type="AlphaFoldDB" id="E1X5M0"/>
<protein>
    <submittedName>
        <fullName evidence="5">Exported endonuclease</fullName>
    </submittedName>
</protein>
<dbReference type="eggNOG" id="COG2356">
    <property type="taxonomic scope" value="Bacteria"/>
</dbReference>
<dbReference type="EMBL" id="FQ312005">
    <property type="protein sequence ID" value="CBW25587.1"/>
    <property type="molecule type" value="Genomic_DNA"/>
</dbReference>
<feature type="compositionally biased region" description="Basic and acidic residues" evidence="4">
    <location>
        <begin position="181"/>
        <end position="192"/>
    </location>
</feature>
<keyword evidence="6" id="KW-1185">Reference proteome</keyword>
<dbReference type="Pfam" id="PF04231">
    <property type="entry name" value="Endonuclease_1"/>
    <property type="match status" value="1"/>
</dbReference>
<dbReference type="PANTHER" id="PTHR33607:SF2">
    <property type="entry name" value="ENDONUCLEASE-1"/>
    <property type="match status" value="1"/>
</dbReference>
<keyword evidence="5" id="KW-0255">Endonuclease</keyword>
<evidence type="ECO:0000313" key="6">
    <source>
        <dbReference type="Proteomes" id="UP000008963"/>
    </source>
</evidence>
<evidence type="ECO:0000256" key="2">
    <source>
        <dbReference type="ARBA" id="ARBA00022722"/>
    </source>
</evidence>
<feature type="region of interest" description="Disordered" evidence="4">
    <location>
        <begin position="157"/>
        <end position="206"/>
    </location>
</feature>
<evidence type="ECO:0000313" key="5">
    <source>
        <dbReference type="EMBL" id="CBW25587.1"/>
    </source>
</evidence>
<keyword evidence="3" id="KW-0378">Hydrolase</keyword>
<dbReference type="PATRIC" id="fig|862908.3.peg.655"/>
<dbReference type="GO" id="GO:0004519">
    <property type="term" value="F:endonuclease activity"/>
    <property type="evidence" value="ECO:0007669"/>
    <property type="project" value="UniProtKB-KW"/>
</dbReference>
<gene>
    <name evidence="5" type="ordered locus">BMS_0682</name>
</gene>
<dbReference type="KEGG" id="bmx:BMS_0682"/>
<accession>E1X5M0</accession>
<reference evidence="6" key="1">
    <citation type="journal article" date="2013" name="ISME J.">
        <title>A small predatory core genome in the divergent marine Bacteriovorax marinus SJ and the terrestrial Bdellovibrio bacteriovorus.</title>
        <authorList>
            <person name="Crossman L.C."/>
            <person name="Chen H."/>
            <person name="Cerdeno-Tarraga A.M."/>
            <person name="Brooks K."/>
            <person name="Quail M.A."/>
            <person name="Pineiro S.A."/>
            <person name="Hobley L."/>
            <person name="Sockett R.E."/>
            <person name="Bentley S.D."/>
            <person name="Parkhill J."/>
            <person name="Williams H.N."/>
            <person name="Stine O.C."/>
        </authorList>
    </citation>
    <scope>NUCLEOTIDE SEQUENCE [LARGE SCALE GENOMIC DNA]</scope>
    <source>
        <strain evidence="6">ATCC BAA-682 / DSM 15412 / SJ</strain>
    </source>
</reference>
<name>E1X5M0_HALMS</name>
<proteinExistence type="inferred from homology"/>
<keyword evidence="2" id="KW-0540">Nuclease</keyword>
<evidence type="ECO:0000256" key="3">
    <source>
        <dbReference type="ARBA" id="ARBA00022801"/>
    </source>
</evidence>
<dbReference type="Proteomes" id="UP000008963">
    <property type="component" value="Chromosome"/>
</dbReference>
<dbReference type="InterPro" id="IPR044925">
    <property type="entry name" value="His-Me_finger_sf"/>
</dbReference>
<dbReference type="HOGENOM" id="CLU_084443_0_0_7"/>
<evidence type="ECO:0000256" key="4">
    <source>
        <dbReference type="SAM" id="MobiDB-lite"/>
    </source>
</evidence>
<dbReference type="SUPFAM" id="SSF54060">
    <property type="entry name" value="His-Me finger endonucleases"/>
    <property type="match status" value="1"/>
</dbReference>
<organism evidence="5 6">
    <name type="scientific">Halobacteriovorax marinus (strain ATCC BAA-682 / DSM 15412 / SJ)</name>
    <name type="common">Bacteriovorax marinus</name>
    <dbReference type="NCBI Taxonomy" id="862908"/>
    <lineage>
        <taxon>Bacteria</taxon>
        <taxon>Pseudomonadati</taxon>
        <taxon>Bdellovibrionota</taxon>
        <taxon>Bacteriovoracia</taxon>
        <taxon>Bacteriovoracales</taxon>
        <taxon>Halobacteriovoraceae</taxon>
        <taxon>Halobacteriovorax</taxon>
    </lineage>
</organism>
<dbReference type="InterPro" id="IPR007346">
    <property type="entry name" value="Endonuclease-I"/>
</dbReference>
<evidence type="ECO:0000256" key="1">
    <source>
        <dbReference type="ARBA" id="ARBA00006429"/>
    </source>
</evidence>
<dbReference type="PANTHER" id="PTHR33607">
    <property type="entry name" value="ENDONUCLEASE-1"/>
    <property type="match status" value="1"/>
</dbReference>
<comment type="similarity">
    <text evidence="1">Belongs to the EndA/NucM nuclease family.</text>
</comment>
<dbReference type="GO" id="GO:0016787">
    <property type="term" value="F:hydrolase activity"/>
    <property type="evidence" value="ECO:0007669"/>
    <property type="project" value="UniProtKB-KW"/>
</dbReference>
<sequence length="287" mass="32648">MPNSKDYSVKLLFILTTLFATFTSTTFAGHSYYPQSFQDAVERGDLDGERLKDELKKILTSRHQVNHGKADTLGCSSNSKDCYSHINLGYKTARKHLFGNMALGHLQKDDEYYLYGVYCENKFTSSRNTGTIGPMSIPNSNVLNCEHTWPQSKFTRTQSGHQKSDLHHLFPTDSKANSTRGNHDFGEVRNGKDPAPNCDESQVSSSGNRVFQPAVNHRGNVARAMMYFAIRYNGKIKADTERIFRKWHQEDPVDAAEIARNNGVYDVQKNRNPFIDYPELVDFIQDF</sequence>
<dbReference type="STRING" id="862908.BMS_0682"/>